<evidence type="ECO:0000256" key="8">
    <source>
        <dbReference type="ARBA" id="ARBA00023136"/>
    </source>
</evidence>
<comment type="caution">
    <text evidence="11">The sequence shown here is derived from an EMBL/GenBank/DDBJ whole genome shotgun (WGS) entry which is preliminary data.</text>
</comment>
<dbReference type="EMBL" id="PVTR01000010">
    <property type="protein sequence ID" value="PRY85988.1"/>
    <property type="molecule type" value="Genomic_DNA"/>
</dbReference>
<dbReference type="InterPro" id="IPR020550">
    <property type="entry name" value="Inositol_monophosphatase_CS"/>
</dbReference>
<dbReference type="GO" id="GO:0000103">
    <property type="term" value="P:sulfate assimilation"/>
    <property type="evidence" value="ECO:0007669"/>
    <property type="project" value="TreeGrafter"/>
</dbReference>
<name>A0A2T0WH01_9BACT</name>
<sequence>MKPVSISDFTILAKRAAFLAGEKILEVYNSTDLGITFKEDQSPLTLADQAAHVEIANCLSDSGLPILSEEGAEVPFETRKNWGYYWLVDPLDGTKEFVKRNGEFTVNIALIHHGRPLMGVVYVPVLQELYWGLKGGGAWKQFKDKDPIYISVKNIEPIQTIVSSRSHSNQETEKFLKQYPDAEIINMGSSLKFLLIADGRAQLCPRFGPTMEWDTAAAHAIVNAAGGSVRDYNTGNDLYYNKEDLLNPWFVVKSER</sequence>
<dbReference type="InterPro" id="IPR020583">
    <property type="entry name" value="Inositol_monoP_metal-BS"/>
</dbReference>
<feature type="binding site" evidence="10">
    <location>
        <position position="214"/>
    </location>
    <ligand>
        <name>Mg(2+)</name>
        <dbReference type="ChEBI" id="CHEBI:18420"/>
        <label>1</label>
        <note>catalytic</note>
    </ligand>
</feature>
<dbReference type="GO" id="GO:0008441">
    <property type="term" value="F:3'(2'),5'-bisphosphate nucleotidase activity"/>
    <property type="evidence" value="ECO:0007669"/>
    <property type="project" value="UniProtKB-UniRule"/>
</dbReference>
<comment type="cofactor">
    <cofactor evidence="9 10">
        <name>Mg(2+)</name>
        <dbReference type="ChEBI" id="CHEBI:18420"/>
    </cofactor>
</comment>
<dbReference type="PANTHER" id="PTHR43028:SF5">
    <property type="entry name" value="3'(2'),5'-BISPHOSPHATE NUCLEOTIDASE 1"/>
    <property type="match status" value="1"/>
</dbReference>
<evidence type="ECO:0000256" key="2">
    <source>
        <dbReference type="ARBA" id="ARBA00005289"/>
    </source>
</evidence>
<dbReference type="GO" id="GO:0046854">
    <property type="term" value="P:phosphatidylinositol phosphate biosynthetic process"/>
    <property type="evidence" value="ECO:0007669"/>
    <property type="project" value="InterPro"/>
</dbReference>
<dbReference type="Gene3D" id="3.30.540.10">
    <property type="entry name" value="Fructose-1,6-Bisphosphatase, subunit A, domain 1"/>
    <property type="match status" value="1"/>
</dbReference>
<dbReference type="Gene3D" id="3.40.190.80">
    <property type="match status" value="1"/>
</dbReference>
<dbReference type="Proteomes" id="UP000238157">
    <property type="component" value="Unassembled WGS sequence"/>
</dbReference>
<dbReference type="PROSITE" id="PS00629">
    <property type="entry name" value="IMP_1"/>
    <property type="match status" value="1"/>
</dbReference>
<dbReference type="PANTHER" id="PTHR43028">
    <property type="entry name" value="3'(2'),5'-BISPHOSPHATE NUCLEOTIDASE 1"/>
    <property type="match status" value="1"/>
</dbReference>
<dbReference type="PROSITE" id="PS00630">
    <property type="entry name" value="IMP_2"/>
    <property type="match status" value="1"/>
</dbReference>
<evidence type="ECO:0000256" key="3">
    <source>
        <dbReference type="ARBA" id="ARBA00022475"/>
    </source>
</evidence>
<evidence type="ECO:0000256" key="5">
    <source>
        <dbReference type="ARBA" id="ARBA00022723"/>
    </source>
</evidence>
<reference evidence="11 12" key="1">
    <citation type="submission" date="2018-03" db="EMBL/GenBank/DDBJ databases">
        <title>Genomic Encyclopedia of Archaeal and Bacterial Type Strains, Phase II (KMG-II): from individual species to whole genera.</title>
        <authorList>
            <person name="Goeker M."/>
        </authorList>
    </citation>
    <scope>NUCLEOTIDE SEQUENCE [LARGE SCALE GENOMIC DNA]</scope>
    <source>
        <strain evidence="11 12">DSM 27929</strain>
    </source>
</reference>
<feature type="binding site" evidence="9">
    <location>
        <position position="214"/>
    </location>
    <ligand>
        <name>Mg(2+)</name>
        <dbReference type="ChEBI" id="CHEBI:18420"/>
        <label>2</label>
    </ligand>
</feature>
<feature type="binding site" evidence="10">
    <location>
        <position position="69"/>
    </location>
    <ligand>
        <name>Mg(2+)</name>
        <dbReference type="ChEBI" id="CHEBI:18420"/>
        <label>1</label>
        <note>catalytic</note>
    </ligand>
</feature>
<dbReference type="CDD" id="cd01638">
    <property type="entry name" value="CysQ"/>
    <property type="match status" value="1"/>
</dbReference>
<comment type="subcellular location">
    <subcellularLocation>
        <location evidence="9">Cell membrane</location>
        <topology evidence="9">Peripheral membrane protein</topology>
        <orientation evidence="9">Cytoplasmic side</orientation>
    </subcellularLocation>
</comment>
<evidence type="ECO:0000256" key="4">
    <source>
        <dbReference type="ARBA" id="ARBA00022519"/>
    </source>
</evidence>
<evidence type="ECO:0000256" key="7">
    <source>
        <dbReference type="ARBA" id="ARBA00022842"/>
    </source>
</evidence>
<dbReference type="InterPro" id="IPR050725">
    <property type="entry name" value="CysQ/Inositol_MonoPase"/>
</dbReference>
<dbReference type="InterPro" id="IPR006240">
    <property type="entry name" value="CysQ"/>
</dbReference>
<feature type="binding site" evidence="9">
    <location>
        <begin position="91"/>
        <end position="94"/>
    </location>
    <ligand>
        <name>substrate</name>
    </ligand>
</feature>
<dbReference type="GO" id="GO:0050427">
    <property type="term" value="P:3'-phosphoadenosine 5'-phosphosulfate metabolic process"/>
    <property type="evidence" value="ECO:0007669"/>
    <property type="project" value="TreeGrafter"/>
</dbReference>
<dbReference type="Pfam" id="PF00459">
    <property type="entry name" value="Inositol_P"/>
    <property type="match status" value="1"/>
</dbReference>
<organism evidence="11 12">
    <name type="scientific">Mongoliibacter ruber</name>
    <dbReference type="NCBI Taxonomy" id="1750599"/>
    <lineage>
        <taxon>Bacteria</taxon>
        <taxon>Pseudomonadati</taxon>
        <taxon>Bacteroidota</taxon>
        <taxon>Cytophagia</taxon>
        <taxon>Cytophagales</taxon>
        <taxon>Cyclobacteriaceae</taxon>
        <taxon>Mongoliibacter</taxon>
    </lineage>
</organism>
<evidence type="ECO:0000256" key="10">
    <source>
        <dbReference type="PIRSR" id="PIRSR600760-2"/>
    </source>
</evidence>
<keyword evidence="6 9" id="KW-0378">Hydrolase</keyword>
<gene>
    <name evidence="9" type="primary">cysQ</name>
    <name evidence="11" type="ORF">CLW00_110120</name>
</gene>
<keyword evidence="5 9" id="KW-0479">Metal-binding</keyword>
<evidence type="ECO:0000313" key="12">
    <source>
        <dbReference type="Proteomes" id="UP000238157"/>
    </source>
</evidence>
<keyword evidence="3 9" id="KW-1003">Cell membrane</keyword>
<dbReference type="AlphaFoldDB" id="A0A2T0WH01"/>
<feature type="binding site" evidence="9">
    <location>
        <position position="214"/>
    </location>
    <ligand>
        <name>substrate</name>
    </ligand>
</feature>
<keyword evidence="12" id="KW-1185">Reference proteome</keyword>
<feature type="binding site" evidence="10">
    <location>
        <position position="92"/>
    </location>
    <ligand>
        <name>Mg(2+)</name>
        <dbReference type="ChEBI" id="CHEBI:18420"/>
        <label>1</label>
        <note>catalytic</note>
    </ligand>
</feature>
<comment type="function">
    <text evidence="9">Converts adenosine-3',5'-bisphosphate (PAP) to AMP.</text>
</comment>
<dbReference type="OrthoDB" id="9772456at2"/>
<keyword evidence="8 9" id="KW-0472">Membrane</keyword>
<feature type="binding site" evidence="10">
    <location>
        <position position="89"/>
    </location>
    <ligand>
        <name>Mg(2+)</name>
        <dbReference type="ChEBI" id="CHEBI:18420"/>
        <label>1</label>
        <note>catalytic</note>
    </ligand>
</feature>
<feature type="binding site" evidence="9">
    <location>
        <position position="92"/>
    </location>
    <ligand>
        <name>Mg(2+)</name>
        <dbReference type="ChEBI" id="CHEBI:18420"/>
        <label>2</label>
    </ligand>
</feature>
<dbReference type="HAMAP" id="MF_02095">
    <property type="entry name" value="CysQ"/>
    <property type="match status" value="1"/>
</dbReference>
<dbReference type="EC" id="3.1.3.7" evidence="9"/>
<dbReference type="GO" id="GO:0000287">
    <property type="term" value="F:magnesium ion binding"/>
    <property type="evidence" value="ECO:0007669"/>
    <property type="project" value="UniProtKB-UniRule"/>
</dbReference>
<evidence type="ECO:0000256" key="1">
    <source>
        <dbReference type="ARBA" id="ARBA00001625"/>
    </source>
</evidence>
<accession>A0A2T0WH01</accession>
<feature type="binding site" evidence="9">
    <location>
        <position position="89"/>
    </location>
    <ligand>
        <name>Mg(2+)</name>
        <dbReference type="ChEBI" id="CHEBI:18420"/>
        <label>1</label>
    </ligand>
</feature>
<dbReference type="SUPFAM" id="SSF56655">
    <property type="entry name" value="Carbohydrate phosphatase"/>
    <property type="match status" value="1"/>
</dbReference>
<dbReference type="RefSeq" id="WP_106134794.1">
    <property type="nucleotide sequence ID" value="NZ_PVTR01000010.1"/>
</dbReference>
<feature type="binding site" evidence="9">
    <location>
        <position position="91"/>
    </location>
    <ligand>
        <name>Mg(2+)</name>
        <dbReference type="ChEBI" id="CHEBI:18420"/>
        <label>1</label>
    </ligand>
</feature>
<dbReference type="InterPro" id="IPR000760">
    <property type="entry name" value="Inositol_monophosphatase-like"/>
</dbReference>
<feature type="binding site" evidence="10">
    <location>
        <position position="91"/>
    </location>
    <ligand>
        <name>Mg(2+)</name>
        <dbReference type="ChEBI" id="CHEBI:18420"/>
        <label>1</label>
        <note>catalytic</note>
    </ligand>
</feature>
<feature type="binding site" evidence="9">
    <location>
        <position position="69"/>
    </location>
    <ligand>
        <name>Mg(2+)</name>
        <dbReference type="ChEBI" id="CHEBI:18420"/>
        <label>1</label>
    </ligand>
</feature>
<keyword evidence="7 9" id="KW-0460">Magnesium</keyword>
<evidence type="ECO:0000256" key="9">
    <source>
        <dbReference type="HAMAP-Rule" id="MF_02095"/>
    </source>
</evidence>
<dbReference type="GO" id="GO:0005886">
    <property type="term" value="C:plasma membrane"/>
    <property type="evidence" value="ECO:0007669"/>
    <property type="project" value="UniProtKB-SubCell"/>
</dbReference>
<feature type="binding site" evidence="9">
    <location>
        <position position="69"/>
    </location>
    <ligand>
        <name>substrate</name>
    </ligand>
</feature>
<comment type="catalytic activity">
    <reaction evidence="1 9">
        <text>adenosine 3',5'-bisphosphate + H2O = AMP + phosphate</text>
        <dbReference type="Rhea" id="RHEA:10040"/>
        <dbReference type="ChEBI" id="CHEBI:15377"/>
        <dbReference type="ChEBI" id="CHEBI:43474"/>
        <dbReference type="ChEBI" id="CHEBI:58343"/>
        <dbReference type="ChEBI" id="CHEBI:456215"/>
        <dbReference type="EC" id="3.1.3.7"/>
    </reaction>
</comment>
<dbReference type="NCBIfam" id="TIGR01331">
    <property type="entry name" value="bisphos_cysQ"/>
    <property type="match status" value="1"/>
</dbReference>
<protein>
    <recommendedName>
        <fullName evidence="9">3'(2'),5'-bisphosphate nucleotidase CysQ</fullName>
        <ecNumber evidence="9">3.1.3.7</ecNumber>
    </recommendedName>
    <alternativeName>
        <fullName evidence="9">3'(2'),5-bisphosphonucleoside 3'(2')-phosphohydrolase</fullName>
    </alternativeName>
    <alternativeName>
        <fullName evidence="9">3'-phosphoadenosine 5'-phosphate phosphatase</fullName>
        <shortName evidence="9">PAP phosphatase</shortName>
    </alternativeName>
</protein>
<evidence type="ECO:0000313" key="11">
    <source>
        <dbReference type="EMBL" id="PRY85988.1"/>
    </source>
</evidence>
<comment type="similarity">
    <text evidence="2 9">Belongs to the inositol monophosphatase superfamily. CysQ family.</text>
</comment>
<proteinExistence type="inferred from homology"/>
<evidence type="ECO:0000256" key="6">
    <source>
        <dbReference type="ARBA" id="ARBA00022801"/>
    </source>
</evidence>
<feature type="binding site" evidence="9">
    <location>
        <position position="89"/>
    </location>
    <ligand>
        <name>Mg(2+)</name>
        <dbReference type="ChEBI" id="CHEBI:18420"/>
        <label>2</label>
    </ligand>
</feature>
<keyword evidence="4" id="KW-0997">Cell inner membrane</keyword>